<dbReference type="OrthoDB" id="10248475at2759"/>
<dbReference type="SMART" id="SM00947">
    <property type="entry name" value="Pro_CA"/>
    <property type="match status" value="1"/>
</dbReference>
<dbReference type="GO" id="GO:0034599">
    <property type="term" value="P:cellular response to oxidative stress"/>
    <property type="evidence" value="ECO:0007669"/>
    <property type="project" value="TreeGrafter"/>
</dbReference>
<dbReference type="CDD" id="cd00883">
    <property type="entry name" value="beta_CA_cladeA"/>
    <property type="match status" value="1"/>
</dbReference>
<evidence type="ECO:0000256" key="5">
    <source>
        <dbReference type="ARBA" id="ARBA00023239"/>
    </source>
</evidence>
<evidence type="ECO:0000256" key="2">
    <source>
        <dbReference type="ARBA" id="ARBA00012925"/>
    </source>
</evidence>
<evidence type="ECO:0000256" key="1">
    <source>
        <dbReference type="ARBA" id="ARBA00006217"/>
    </source>
</evidence>
<dbReference type="InterPro" id="IPR001765">
    <property type="entry name" value="Carbonic_anhydrase"/>
</dbReference>
<dbReference type="GO" id="GO:0071244">
    <property type="term" value="P:cellular response to carbon dioxide"/>
    <property type="evidence" value="ECO:0007669"/>
    <property type="project" value="TreeGrafter"/>
</dbReference>
<comment type="catalytic activity">
    <reaction evidence="6 8">
        <text>hydrogencarbonate + H(+) = CO2 + H2O</text>
        <dbReference type="Rhea" id="RHEA:10748"/>
        <dbReference type="ChEBI" id="CHEBI:15377"/>
        <dbReference type="ChEBI" id="CHEBI:15378"/>
        <dbReference type="ChEBI" id="CHEBI:16526"/>
        <dbReference type="ChEBI" id="CHEBI:17544"/>
        <dbReference type="EC" id="4.2.1.1"/>
    </reaction>
</comment>
<dbReference type="GO" id="GO:0008270">
    <property type="term" value="F:zinc ion binding"/>
    <property type="evidence" value="ECO:0007669"/>
    <property type="project" value="UniProtKB-UniRule"/>
</dbReference>
<evidence type="ECO:0000256" key="4">
    <source>
        <dbReference type="ARBA" id="ARBA00022833"/>
    </source>
</evidence>
<dbReference type="GO" id="GO:0004089">
    <property type="term" value="F:carbonate dehydratase activity"/>
    <property type="evidence" value="ECO:0007669"/>
    <property type="project" value="UniProtKB-UniRule"/>
</dbReference>
<dbReference type="HOGENOM" id="CLU_053879_3_2_1"/>
<reference evidence="10" key="1">
    <citation type="journal article" date="2014" name="Proc. Natl. Acad. Sci. U.S.A.">
        <title>Extensive sampling of basidiomycete genomes demonstrates inadequacy of the white-rot/brown-rot paradigm for wood decay fungi.</title>
        <authorList>
            <person name="Riley R."/>
            <person name="Salamov A.A."/>
            <person name="Brown D.W."/>
            <person name="Nagy L.G."/>
            <person name="Floudas D."/>
            <person name="Held B.W."/>
            <person name="Levasseur A."/>
            <person name="Lombard V."/>
            <person name="Morin E."/>
            <person name="Otillar R."/>
            <person name="Lindquist E.A."/>
            <person name="Sun H."/>
            <person name="LaButti K.M."/>
            <person name="Schmutz J."/>
            <person name="Jabbour D."/>
            <person name="Luo H."/>
            <person name="Baker S.E."/>
            <person name="Pisabarro A.G."/>
            <person name="Walton J.D."/>
            <person name="Blanchette R.A."/>
            <person name="Henrissat B."/>
            <person name="Martin F."/>
            <person name="Cullen D."/>
            <person name="Hibbett D.S."/>
            <person name="Grigoriev I.V."/>
        </authorList>
    </citation>
    <scope>NUCLEOTIDE SEQUENCE [LARGE SCALE GENOMIC DNA]</scope>
    <source>
        <strain evidence="10">CBS 339.88</strain>
    </source>
</reference>
<dbReference type="STRING" id="685588.A0A067TEU3"/>
<feature type="binding site" evidence="7">
    <location>
        <position position="101"/>
    </location>
    <ligand>
        <name>Zn(2+)</name>
        <dbReference type="ChEBI" id="CHEBI:29105"/>
    </ligand>
</feature>
<dbReference type="InterPro" id="IPR036874">
    <property type="entry name" value="Carbonic_anhydrase_sf"/>
</dbReference>
<feature type="binding site" evidence="7">
    <location>
        <position position="98"/>
    </location>
    <ligand>
        <name>Zn(2+)</name>
        <dbReference type="ChEBI" id="CHEBI:29105"/>
    </ligand>
</feature>
<gene>
    <name evidence="9" type="ORF">GALMADRAFT_59568</name>
</gene>
<evidence type="ECO:0000313" key="10">
    <source>
        <dbReference type="Proteomes" id="UP000027222"/>
    </source>
</evidence>
<sequence>MAALDRILASNAQWAADVAKHESMFFKQSAQGQTPHTLWIGCADSRVPESVVTGSKPGDIFVHRNIANQFHVDDGNALAVLRYAVEHLNVEHVVVVGHTSCGGAGACLAAAQSPTFSSNGPIATIPTLPADADLNKWLDPLTRLAASLKLAPDQGDAVNILVEANVKKQVDNLAKTEIMRNAWAKGQKLSVHGWVYELGTGLLKDLNVSRA</sequence>
<protein>
    <recommendedName>
        <fullName evidence="2 8">Carbonic anhydrase</fullName>
        <ecNumber evidence="2 8">4.2.1.1</ecNumber>
    </recommendedName>
    <alternativeName>
        <fullName evidence="8">Carbonate dehydratase</fullName>
    </alternativeName>
</protein>
<dbReference type="SUPFAM" id="SSF53056">
    <property type="entry name" value="beta-carbonic anhydrase, cab"/>
    <property type="match status" value="1"/>
</dbReference>
<feature type="binding site" evidence="7">
    <location>
        <position position="42"/>
    </location>
    <ligand>
        <name>Zn(2+)</name>
        <dbReference type="ChEBI" id="CHEBI:29105"/>
    </ligand>
</feature>
<evidence type="ECO:0000313" key="9">
    <source>
        <dbReference type="EMBL" id="KDR81755.1"/>
    </source>
</evidence>
<keyword evidence="3 7" id="KW-0479">Metal-binding</keyword>
<dbReference type="EMBL" id="KL142370">
    <property type="protein sequence ID" value="KDR81755.1"/>
    <property type="molecule type" value="Genomic_DNA"/>
</dbReference>
<comment type="cofactor">
    <cofactor evidence="7">
        <name>Zn(2+)</name>
        <dbReference type="ChEBI" id="CHEBI:29105"/>
    </cofactor>
    <text evidence="7">Binds 1 zinc ion per subunit.</text>
</comment>
<keyword evidence="10" id="KW-1185">Reference proteome</keyword>
<name>A0A067TEU3_GALM3</name>
<keyword evidence="5 8" id="KW-0456">Lyase</keyword>
<evidence type="ECO:0000256" key="7">
    <source>
        <dbReference type="PIRSR" id="PIRSR601765-1"/>
    </source>
</evidence>
<comment type="similarity">
    <text evidence="1 8">Belongs to the beta-class carbonic anhydrase family.</text>
</comment>
<evidence type="ECO:0000256" key="6">
    <source>
        <dbReference type="ARBA" id="ARBA00048348"/>
    </source>
</evidence>
<keyword evidence="4 7" id="KW-0862">Zinc</keyword>
<dbReference type="Pfam" id="PF00484">
    <property type="entry name" value="Pro_CA"/>
    <property type="match status" value="1"/>
</dbReference>
<dbReference type="AlphaFoldDB" id="A0A067TEU3"/>
<proteinExistence type="inferred from homology"/>
<comment type="function">
    <text evidence="8">Reversible hydration of carbon dioxide.</text>
</comment>
<dbReference type="PANTHER" id="PTHR11002:SF76">
    <property type="entry name" value="CARBONIC ANHYDRASE"/>
    <property type="match status" value="1"/>
</dbReference>
<dbReference type="EC" id="4.2.1.1" evidence="2 8"/>
<feature type="binding site" evidence="7">
    <location>
        <position position="44"/>
    </location>
    <ligand>
        <name>Zn(2+)</name>
        <dbReference type="ChEBI" id="CHEBI:29105"/>
    </ligand>
</feature>
<organism evidence="9 10">
    <name type="scientific">Galerina marginata (strain CBS 339.88)</name>
    <dbReference type="NCBI Taxonomy" id="685588"/>
    <lineage>
        <taxon>Eukaryota</taxon>
        <taxon>Fungi</taxon>
        <taxon>Dikarya</taxon>
        <taxon>Basidiomycota</taxon>
        <taxon>Agaricomycotina</taxon>
        <taxon>Agaricomycetes</taxon>
        <taxon>Agaricomycetidae</taxon>
        <taxon>Agaricales</taxon>
        <taxon>Agaricineae</taxon>
        <taxon>Strophariaceae</taxon>
        <taxon>Galerina</taxon>
    </lineage>
</organism>
<dbReference type="PANTHER" id="PTHR11002">
    <property type="entry name" value="CARBONIC ANHYDRASE"/>
    <property type="match status" value="1"/>
</dbReference>
<dbReference type="Gene3D" id="3.40.1050.10">
    <property type="entry name" value="Carbonic anhydrase"/>
    <property type="match status" value="1"/>
</dbReference>
<dbReference type="Proteomes" id="UP000027222">
    <property type="component" value="Unassembled WGS sequence"/>
</dbReference>
<evidence type="ECO:0000256" key="8">
    <source>
        <dbReference type="RuleBase" id="RU003956"/>
    </source>
</evidence>
<evidence type="ECO:0000256" key="3">
    <source>
        <dbReference type="ARBA" id="ARBA00022723"/>
    </source>
</evidence>
<accession>A0A067TEU3</accession>